<feature type="coiled-coil region" evidence="2">
    <location>
        <begin position="142"/>
        <end position="176"/>
    </location>
</feature>
<feature type="domain" description="B box-type" evidence="3">
    <location>
        <begin position="81"/>
        <end position="118"/>
    </location>
</feature>
<protein>
    <recommendedName>
        <fullName evidence="3">B box-type domain-containing protein</fullName>
    </recommendedName>
</protein>
<reference evidence="4" key="1">
    <citation type="journal article" date="2019" name="bioRxiv">
        <title>The Genome of the Zebra Mussel, Dreissena polymorpha: A Resource for Invasive Species Research.</title>
        <authorList>
            <person name="McCartney M.A."/>
            <person name="Auch B."/>
            <person name="Kono T."/>
            <person name="Mallez S."/>
            <person name="Zhang Y."/>
            <person name="Obille A."/>
            <person name="Becker A."/>
            <person name="Abrahante J.E."/>
            <person name="Garbe J."/>
            <person name="Badalamenti J.P."/>
            <person name="Herman A."/>
            <person name="Mangelson H."/>
            <person name="Liachko I."/>
            <person name="Sullivan S."/>
            <person name="Sone E.D."/>
            <person name="Koren S."/>
            <person name="Silverstein K.A.T."/>
            <person name="Beckman K.B."/>
            <person name="Gohl D.M."/>
        </authorList>
    </citation>
    <scope>NUCLEOTIDE SEQUENCE</scope>
    <source>
        <strain evidence="4">Duluth1</strain>
        <tissue evidence="4">Whole animal</tissue>
    </source>
</reference>
<dbReference type="InterPro" id="IPR047153">
    <property type="entry name" value="TRIM45/56/19-like"/>
</dbReference>
<evidence type="ECO:0000313" key="5">
    <source>
        <dbReference type="Proteomes" id="UP000828390"/>
    </source>
</evidence>
<keyword evidence="1" id="KW-0863">Zinc-finger</keyword>
<dbReference type="CDD" id="cd19757">
    <property type="entry name" value="Bbox1"/>
    <property type="match status" value="1"/>
</dbReference>
<keyword evidence="2" id="KW-0175">Coiled coil</keyword>
<dbReference type="CDD" id="cd19756">
    <property type="entry name" value="Bbox2"/>
    <property type="match status" value="1"/>
</dbReference>
<gene>
    <name evidence="4" type="ORF">DPMN_153272</name>
</gene>
<dbReference type="InterPro" id="IPR015943">
    <property type="entry name" value="WD40/YVTN_repeat-like_dom_sf"/>
</dbReference>
<keyword evidence="1" id="KW-0862">Zinc</keyword>
<keyword evidence="5" id="KW-1185">Reference proteome</keyword>
<organism evidence="4 5">
    <name type="scientific">Dreissena polymorpha</name>
    <name type="common">Zebra mussel</name>
    <name type="synonym">Mytilus polymorpha</name>
    <dbReference type="NCBI Taxonomy" id="45954"/>
    <lineage>
        <taxon>Eukaryota</taxon>
        <taxon>Metazoa</taxon>
        <taxon>Spiralia</taxon>
        <taxon>Lophotrochozoa</taxon>
        <taxon>Mollusca</taxon>
        <taxon>Bivalvia</taxon>
        <taxon>Autobranchia</taxon>
        <taxon>Heteroconchia</taxon>
        <taxon>Euheterodonta</taxon>
        <taxon>Imparidentia</taxon>
        <taxon>Neoheterodontei</taxon>
        <taxon>Myida</taxon>
        <taxon>Dreissenoidea</taxon>
        <taxon>Dreissenidae</taxon>
        <taxon>Dreissena</taxon>
    </lineage>
</organism>
<name>A0A9D4FMW1_DREPO</name>
<dbReference type="SUPFAM" id="SSF50969">
    <property type="entry name" value="YVTN repeat-like/Quinoprotein amine dehydrogenase"/>
    <property type="match status" value="1"/>
</dbReference>
<dbReference type="GO" id="GO:0008270">
    <property type="term" value="F:zinc ion binding"/>
    <property type="evidence" value="ECO:0007669"/>
    <property type="project" value="UniProtKB-KW"/>
</dbReference>
<dbReference type="Gene3D" id="2.130.10.10">
    <property type="entry name" value="YVTN repeat-like/Quinoprotein amine dehydrogenase"/>
    <property type="match status" value="1"/>
</dbReference>
<comment type="caution">
    <text evidence="4">The sequence shown here is derived from an EMBL/GenBank/DDBJ whole genome shotgun (WGS) entry which is preliminary data.</text>
</comment>
<keyword evidence="1" id="KW-0479">Metal-binding</keyword>
<dbReference type="AlphaFoldDB" id="A0A9D4FMW1"/>
<dbReference type="Gene3D" id="3.30.160.60">
    <property type="entry name" value="Classic Zinc Finger"/>
    <property type="match status" value="1"/>
</dbReference>
<dbReference type="InterPro" id="IPR011044">
    <property type="entry name" value="Quino_amine_DH_bsu"/>
</dbReference>
<accession>A0A9D4FMW1</accession>
<dbReference type="PROSITE" id="PS50119">
    <property type="entry name" value="ZF_BBOX"/>
    <property type="match status" value="2"/>
</dbReference>
<proteinExistence type="predicted"/>
<dbReference type="InterPro" id="IPR000315">
    <property type="entry name" value="Znf_B-box"/>
</dbReference>
<evidence type="ECO:0000256" key="2">
    <source>
        <dbReference type="SAM" id="Coils"/>
    </source>
</evidence>
<reference evidence="4" key="2">
    <citation type="submission" date="2020-11" db="EMBL/GenBank/DDBJ databases">
        <authorList>
            <person name="McCartney M.A."/>
            <person name="Auch B."/>
            <person name="Kono T."/>
            <person name="Mallez S."/>
            <person name="Becker A."/>
            <person name="Gohl D.M."/>
            <person name="Silverstein K.A.T."/>
            <person name="Koren S."/>
            <person name="Bechman K.B."/>
            <person name="Herman A."/>
            <person name="Abrahante J.E."/>
            <person name="Garbe J."/>
        </authorList>
    </citation>
    <scope>NUCLEOTIDE SEQUENCE</scope>
    <source>
        <strain evidence="4">Duluth1</strain>
        <tissue evidence="4">Whole animal</tissue>
    </source>
</reference>
<dbReference type="PANTHER" id="PTHR25462:SF296">
    <property type="entry name" value="MEIOTIC P26, ISOFORM F"/>
    <property type="match status" value="1"/>
</dbReference>
<sequence length="548" mass="62537">MADQIQAQLASDCVHDFLCSGCDVSVLPIEAQYFCKDCPRYYCENCIDLHSQLFKKHVVLRRADRSDWPIAEVTLGYITQCEQHPEEKIKMFCKDHRKLCCIYCLHSDHRICKQVVRIEEASKVSHAKKDFQELSEKILAECEKINSQHIDMEKQLATLQSNYDETLVEIASFQKKMTTVVEKLGHRSTSELETMYTCIKGTCTNIIQLHTELHKRYKRVHKGIQSIQQDSEQLAFILCRKYDDLTKETDALYERKNNREINFRFQSEASMLQLLSELGSLGKIQTYRNNPNQVIKISESDRTEHDISDEDTYTATIIGICELADSQFIIADSSNKNAELLDHSLKMLSRQNFPSTPNQMCNVSAYSVAIIFDDCSLQFIRIINQRITVERIIQFKVCCSGIGYHNDHIYVTNARDIYHCHIARHSKKRKIALKDARKCAVSPDGTTIYVTNKKGNSCQTLKMAETVQSPSGEIELEIPDGVHVTANGQVLVCCRGSNEIVQLDSEGKQILARFGVSRTPRCVCLSKEKGMLLVGFSDSDQIHVFKTT</sequence>
<dbReference type="Proteomes" id="UP000828390">
    <property type="component" value="Unassembled WGS sequence"/>
</dbReference>
<feature type="domain" description="B box-type" evidence="3">
    <location>
        <begin position="14"/>
        <end position="62"/>
    </location>
</feature>
<dbReference type="SUPFAM" id="SSF57845">
    <property type="entry name" value="B-box zinc-binding domain"/>
    <property type="match status" value="1"/>
</dbReference>
<dbReference type="EMBL" id="JAIWYP010000007">
    <property type="protein sequence ID" value="KAH3799661.1"/>
    <property type="molecule type" value="Genomic_DNA"/>
</dbReference>
<dbReference type="PANTHER" id="PTHR25462">
    <property type="entry name" value="BONUS, ISOFORM C-RELATED"/>
    <property type="match status" value="1"/>
</dbReference>
<evidence type="ECO:0000259" key="3">
    <source>
        <dbReference type="PROSITE" id="PS50119"/>
    </source>
</evidence>
<evidence type="ECO:0000313" key="4">
    <source>
        <dbReference type="EMBL" id="KAH3799661.1"/>
    </source>
</evidence>
<evidence type="ECO:0000256" key="1">
    <source>
        <dbReference type="PROSITE-ProRule" id="PRU00024"/>
    </source>
</evidence>